<feature type="transmembrane region" description="Helical" evidence="7">
    <location>
        <begin position="112"/>
        <end position="133"/>
    </location>
</feature>
<dbReference type="PROSITE" id="PS50928">
    <property type="entry name" value="ABC_TM1"/>
    <property type="match status" value="1"/>
</dbReference>
<feature type="transmembrane region" description="Helical" evidence="7">
    <location>
        <begin position="244"/>
        <end position="265"/>
    </location>
</feature>
<feature type="domain" description="ABC transmembrane type-1" evidence="8">
    <location>
        <begin position="74"/>
        <end position="265"/>
    </location>
</feature>
<organism evidence="9 10">
    <name type="scientific">Eisenbergiella tayi</name>
    <dbReference type="NCBI Taxonomy" id="1432052"/>
    <lineage>
        <taxon>Bacteria</taxon>
        <taxon>Bacillati</taxon>
        <taxon>Bacillota</taxon>
        <taxon>Clostridia</taxon>
        <taxon>Lachnospirales</taxon>
        <taxon>Lachnospiraceae</taxon>
        <taxon>Eisenbergiella</taxon>
    </lineage>
</organism>
<dbReference type="Gene3D" id="1.10.3720.10">
    <property type="entry name" value="MetI-like"/>
    <property type="match status" value="1"/>
</dbReference>
<dbReference type="CDD" id="cd06261">
    <property type="entry name" value="TM_PBP2"/>
    <property type="match status" value="1"/>
</dbReference>
<dbReference type="EMBL" id="MCGI01000003">
    <property type="protein sequence ID" value="ODM10888.1"/>
    <property type="molecule type" value="Genomic_DNA"/>
</dbReference>
<dbReference type="GO" id="GO:0055085">
    <property type="term" value="P:transmembrane transport"/>
    <property type="evidence" value="ECO:0007669"/>
    <property type="project" value="InterPro"/>
</dbReference>
<feature type="transmembrane region" description="Helical" evidence="7">
    <location>
        <begin position="187"/>
        <end position="208"/>
    </location>
</feature>
<evidence type="ECO:0000313" key="9">
    <source>
        <dbReference type="EMBL" id="ODM10888.1"/>
    </source>
</evidence>
<dbReference type="SUPFAM" id="SSF161098">
    <property type="entry name" value="MetI-like"/>
    <property type="match status" value="1"/>
</dbReference>
<keyword evidence="3" id="KW-1003">Cell membrane</keyword>
<comment type="similarity">
    <text evidence="7">Belongs to the binding-protein-dependent transport system permease family.</text>
</comment>
<reference evidence="9 10" key="1">
    <citation type="submission" date="2016-07" db="EMBL/GenBank/DDBJ databases">
        <title>Characterization of isolates of Eisenbergiella tayi derived from blood cultures, using whole genome sequencing.</title>
        <authorList>
            <person name="Burdz T."/>
            <person name="Wiebe D."/>
            <person name="Huynh C."/>
            <person name="Bernard K."/>
        </authorList>
    </citation>
    <scope>NUCLEOTIDE SEQUENCE [LARGE SCALE GENOMIC DNA]</scope>
    <source>
        <strain evidence="9 10">NML 120489</strain>
    </source>
</reference>
<keyword evidence="5 7" id="KW-1133">Transmembrane helix</keyword>
<evidence type="ECO:0000256" key="4">
    <source>
        <dbReference type="ARBA" id="ARBA00022692"/>
    </source>
</evidence>
<evidence type="ECO:0000256" key="2">
    <source>
        <dbReference type="ARBA" id="ARBA00022448"/>
    </source>
</evidence>
<evidence type="ECO:0000256" key="3">
    <source>
        <dbReference type="ARBA" id="ARBA00022475"/>
    </source>
</evidence>
<keyword evidence="6 7" id="KW-0472">Membrane</keyword>
<dbReference type="InterPro" id="IPR000515">
    <property type="entry name" value="MetI-like"/>
</dbReference>
<dbReference type="InterPro" id="IPR035906">
    <property type="entry name" value="MetI-like_sf"/>
</dbReference>
<name>A0A1E3AQA6_9FIRM</name>
<evidence type="ECO:0000313" key="10">
    <source>
        <dbReference type="Proteomes" id="UP000095003"/>
    </source>
</evidence>
<keyword evidence="4 7" id="KW-0812">Transmembrane</keyword>
<dbReference type="Proteomes" id="UP000095003">
    <property type="component" value="Unassembled WGS sequence"/>
</dbReference>
<keyword evidence="2 7" id="KW-0813">Transport</keyword>
<feature type="transmembrane region" description="Helical" evidence="7">
    <location>
        <begin position="12"/>
        <end position="35"/>
    </location>
</feature>
<dbReference type="GeneID" id="93302597"/>
<dbReference type="Pfam" id="PF00528">
    <property type="entry name" value="BPD_transp_1"/>
    <property type="match status" value="1"/>
</dbReference>
<dbReference type="PANTHER" id="PTHR43744">
    <property type="entry name" value="ABC TRANSPORTER PERMEASE PROTEIN MG189-RELATED-RELATED"/>
    <property type="match status" value="1"/>
</dbReference>
<accession>A0A1E3AQA6</accession>
<protein>
    <submittedName>
        <fullName evidence="9">L-arabinose transport system permease protein AraQ</fullName>
    </submittedName>
</protein>
<evidence type="ECO:0000256" key="7">
    <source>
        <dbReference type="RuleBase" id="RU363032"/>
    </source>
</evidence>
<comment type="subcellular location">
    <subcellularLocation>
        <location evidence="1 7">Cell membrane</location>
        <topology evidence="1 7">Multi-pass membrane protein</topology>
    </subcellularLocation>
</comment>
<gene>
    <name evidence="9" type="primary">araQ_83</name>
    <name evidence="9" type="ORF">BEH84_03317</name>
</gene>
<proteinExistence type="inferred from homology"/>
<evidence type="ECO:0000256" key="6">
    <source>
        <dbReference type="ARBA" id="ARBA00023136"/>
    </source>
</evidence>
<evidence type="ECO:0000259" key="8">
    <source>
        <dbReference type="PROSITE" id="PS50928"/>
    </source>
</evidence>
<evidence type="ECO:0000256" key="1">
    <source>
        <dbReference type="ARBA" id="ARBA00004651"/>
    </source>
</evidence>
<evidence type="ECO:0000256" key="5">
    <source>
        <dbReference type="ARBA" id="ARBA00022989"/>
    </source>
</evidence>
<comment type="caution">
    <text evidence="9">The sequence shown here is derived from an EMBL/GenBank/DDBJ whole genome shotgun (WGS) entry which is preliminary data.</text>
</comment>
<feature type="transmembrane region" description="Helical" evidence="7">
    <location>
        <begin position="78"/>
        <end position="100"/>
    </location>
</feature>
<dbReference type="AlphaFoldDB" id="A0A1E3AQA6"/>
<dbReference type="GO" id="GO:0005886">
    <property type="term" value="C:plasma membrane"/>
    <property type="evidence" value="ECO:0007669"/>
    <property type="project" value="UniProtKB-SubCell"/>
</dbReference>
<feature type="transmembrane region" description="Helical" evidence="7">
    <location>
        <begin position="145"/>
        <end position="166"/>
    </location>
</feature>
<dbReference type="PANTHER" id="PTHR43744:SF12">
    <property type="entry name" value="ABC TRANSPORTER PERMEASE PROTEIN MG189-RELATED"/>
    <property type="match status" value="1"/>
</dbReference>
<sequence length="280" mass="31849">MKNKKRSFKPAWFLVYIVMIVYAVICLYPVIWMGFYSLKNNEEIFVTNPFGPPIVPQWSNYVKAVTQFDIPLYFRNSIVVSLAAMFFGILFCLTFTYVVARVRVRTTKALHSLVMAGMFIPIQAVMTPLVVMVKNLHLTNTLWSLIIPYTALSFPFGVMVLYGFYLTLPMELEESAYMEGAGFMRTYFSIILPQMKSAISVLVIYQFMSHWNEFSLALILITKNELKTLPLGLAGFYGQFSTDWGPVGASLVIASFPVIILYIFFSNKVSDAMAYSGMKN</sequence>
<dbReference type="RefSeq" id="WP_009251687.1">
    <property type="nucleotide sequence ID" value="NZ_BAABXS010000001.1"/>
</dbReference>